<proteinExistence type="predicted"/>
<sequence length="56" mass="5994">MKGLEIRFVDGANGAASSQVADHNAIQHASTGADEDTEKVTWLRSGIILRESPTKL</sequence>
<gene>
    <name evidence="1" type="ORF">CONPUDRAFT_168342</name>
</gene>
<feature type="non-terminal residue" evidence="1">
    <location>
        <position position="56"/>
    </location>
</feature>
<dbReference type="EMBL" id="JH711584">
    <property type="protein sequence ID" value="EIW77412.1"/>
    <property type="molecule type" value="Genomic_DNA"/>
</dbReference>
<dbReference type="GeneID" id="19205975"/>
<reference evidence="2" key="1">
    <citation type="journal article" date="2012" name="Science">
        <title>The Paleozoic origin of enzymatic lignin decomposition reconstructed from 31 fungal genomes.</title>
        <authorList>
            <person name="Floudas D."/>
            <person name="Binder M."/>
            <person name="Riley R."/>
            <person name="Barry K."/>
            <person name="Blanchette R.A."/>
            <person name="Henrissat B."/>
            <person name="Martinez A.T."/>
            <person name="Otillar R."/>
            <person name="Spatafora J.W."/>
            <person name="Yadav J.S."/>
            <person name="Aerts A."/>
            <person name="Benoit I."/>
            <person name="Boyd A."/>
            <person name="Carlson A."/>
            <person name="Copeland A."/>
            <person name="Coutinho P.M."/>
            <person name="de Vries R.P."/>
            <person name="Ferreira P."/>
            <person name="Findley K."/>
            <person name="Foster B."/>
            <person name="Gaskell J."/>
            <person name="Glotzer D."/>
            <person name="Gorecki P."/>
            <person name="Heitman J."/>
            <person name="Hesse C."/>
            <person name="Hori C."/>
            <person name="Igarashi K."/>
            <person name="Jurgens J.A."/>
            <person name="Kallen N."/>
            <person name="Kersten P."/>
            <person name="Kohler A."/>
            <person name="Kuees U."/>
            <person name="Kumar T.K.A."/>
            <person name="Kuo A."/>
            <person name="LaButti K."/>
            <person name="Larrondo L.F."/>
            <person name="Lindquist E."/>
            <person name="Ling A."/>
            <person name="Lombard V."/>
            <person name="Lucas S."/>
            <person name="Lundell T."/>
            <person name="Martin R."/>
            <person name="McLaughlin D.J."/>
            <person name="Morgenstern I."/>
            <person name="Morin E."/>
            <person name="Murat C."/>
            <person name="Nagy L.G."/>
            <person name="Nolan M."/>
            <person name="Ohm R.A."/>
            <person name="Patyshakuliyeva A."/>
            <person name="Rokas A."/>
            <person name="Ruiz-Duenas F.J."/>
            <person name="Sabat G."/>
            <person name="Salamov A."/>
            <person name="Samejima M."/>
            <person name="Schmutz J."/>
            <person name="Slot J.C."/>
            <person name="St John F."/>
            <person name="Stenlid J."/>
            <person name="Sun H."/>
            <person name="Sun S."/>
            <person name="Syed K."/>
            <person name="Tsang A."/>
            <person name="Wiebenga A."/>
            <person name="Young D."/>
            <person name="Pisabarro A."/>
            <person name="Eastwood D.C."/>
            <person name="Martin F."/>
            <person name="Cullen D."/>
            <person name="Grigoriev I.V."/>
            <person name="Hibbett D.S."/>
        </authorList>
    </citation>
    <scope>NUCLEOTIDE SEQUENCE [LARGE SCALE GENOMIC DNA]</scope>
    <source>
        <strain evidence="2">RWD-64-598 SS2</strain>
    </source>
</reference>
<dbReference type="Proteomes" id="UP000053558">
    <property type="component" value="Unassembled WGS sequence"/>
</dbReference>
<dbReference type="KEGG" id="cput:CONPUDRAFT_168342"/>
<keyword evidence="2" id="KW-1185">Reference proteome</keyword>
<dbReference type="RefSeq" id="XP_007772789.1">
    <property type="nucleotide sequence ID" value="XM_007774599.1"/>
</dbReference>
<comment type="caution">
    <text evidence="1">The sequence shown here is derived from an EMBL/GenBank/DDBJ whole genome shotgun (WGS) entry which is preliminary data.</text>
</comment>
<protein>
    <submittedName>
        <fullName evidence="1">Uncharacterized protein</fullName>
    </submittedName>
</protein>
<evidence type="ECO:0000313" key="2">
    <source>
        <dbReference type="Proteomes" id="UP000053558"/>
    </source>
</evidence>
<dbReference type="AlphaFoldDB" id="A0A5M3MDR9"/>
<accession>A0A5M3MDR9</accession>
<evidence type="ECO:0000313" key="1">
    <source>
        <dbReference type="EMBL" id="EIW77412.1"/>
    </source>
</evidence>
<organism evidence="1 2">
    <name type="scientific">Coniophora puteana (strain RWD-64-598)</name>
    <name type="common">Brown rot fungus</name>
    <dbReference type="NCBI Taxonomy" id="741705"/>
    <lineage>
        <taxon>Eukaryota</taxon>
        <taxon>Fungi</taxon>
        <taxon>Dikarya</taxon>
        <taxon>Basidiomycota</taxon>
        <taxon>Agaricomycotina</taxon>
        <taxon>Agaricomycetes</taxon>
        <taxon>Agaricomycetidae</taxon>
        <taxon>Boletales</taxon>
        <taxon>Coniophorineae</taxon>
        <taxon>Coniophoraceae</taxon>
        <taxon>Coniophora</taxon>
    </lineage>
</organism>
<name>A0A5M3MDR9_CONPW</name>